<evidence type="ECO:0000259" key="2">
    <source>
        <dbReference type="Pfam" id="PF02657"/>
    </source>
</evidence>
<keyword evidence="4" id="KW-1185">Reference proteome</keyword>
<evidence type="ECO:0000313" key="3">
    <source>
        <dbReference type="EMBL" id="RLK50445.1"/>
    </source>
</evidence>
<evidence type="ECO:0000256" key="1">
    <source>
        <dbReference type="ARBA" id="ARBA00010282"/>
    </source>
</evidence>
<dbReference type="EMBL" id="RCDA01000001">
    <property type="protein sequence ID" value="RLK50445.1"/>
    <property type="molecule type" value="Genomic_DNA"/>
</dbReference>
<gene>
    <name evidence="3" type="ORF">DFR31_0343</name>
</gene>
<dbReference type="Gene3D" id="3.90.1010.10">
    <property type="match status" value="1"/>
</dbReference>
<protein>
    <submittedName>
        <fullName evidence="3">Cysteine desulfuration protein SufE</fullName>
    </submittedName>
</protein>
<comment type="caution">
    <text evidence="3">The sequence shown here is derived from an EMBL/GenBank/DDBJ whole genome shotgun (WGS) entry which is preliminary data.</text>
</comment>
<name>A0A498C431_9GAMM</name>
<reference evidence="3 4" key="1">
    <citation type="submission" date="2018-10" db="EMBL/GenBank/DDBJ databases">
        <title>Genomic Encyclopedia of Type Strains, Phase IV (KMG-IV): sequencing the most valuable type-strain genomes for metagenomic binning, comparative biology and taxonomic classification.</title>
        <authorList>
            <person name="Goeker M."/>
        </authorList>
    </citation>
    <scope>NUCLEOTIDE SEQUENCE [LARGE SCALE GENOMIC DNA]</scope>
    <source>
        <strain evidence="3 4">DSM 12769</strain>
    </source>
</reference>
<dbReference type="PANTHER" id="PTHR43597:SF5">
    <property type="entry name" value="SUFE-LIKE PROTEIN 2, CHLOROPLASTIC"/>
    <property type="match status" value="1"/>
</dbReference>
<dbReference type="AlphaFoldDB" id="A0A498C431"/>
<dbReference type="PANTHER" id="PTHR43597">
    <property type="entry name" value="SULFUR ACCEPTOR PROTEIN CSDE"/>
    <property type="match status" value="1"/>
</dbReference>
<feature type="domain" description="Fe-S metabolism associated" evidence="2">
    <location>
        <begin position="8"/>
        <end position="130"/>
    </location>
</feature>
<proteinExistence type="inferred from homology"/>
<evidence type="ECO:0000313" key="4">
    <source>
        <dbReference type="Proteomes" id="UP000275461"/>
    </source>
</evidence>
<organism evidence="3 4">
    <name type="scientific">Alkalispirillum mobile</name>
    <dbReference type="NCBI Taxonomy" id="85925"/>
    <lineage>
        <taxon>Bacteria</taxon>
        <taxon>Pseudomonadati</taxon>
        <taxon>Pseudomonadota</taxon>
        <taxon>Gammaproteobacteria</taxon>
        <taxon>Chromatiales</taxon>
        <taxon>Ectothiorhodospiraceae</taxon>
        <taxon>Alkalispirillum</taxon>
    </lineage>
</organism>
<accession>A0A498C431</accession>
<dbReference type="InterPro" id="IPR003808">
    <property type="entry name" value="Fe-S_metab-assoc_dom"/>
</dbReference>
<dbReference type="Pfam" id="PF02657">
    <property type="entry name" value="SufE"/>
    <property type="match status" value="1"/>
</dbReference>
<dbReference type="Proteomes" id="UP000275461">
    <property type="component" value="Unassembled WGS sequence"/>
</dbReference>
<dbReference type="OrthoDB" id="9799320at2"/>
<comment type="similarity">
    <text evidence="1">Belongs to the SufE family.</text>
</comment>
<dbReference type="RefSeq" id="WP_121440935.1">
    <property type="nucleotide sequence ID" value="NZ_RCDA01000001.1"/>
</dbReference>
<dbReference type="SUPFAM" id="SSF82649">
    <property type="entry name" value="SufE/NifU"/>
    <property type="match status" value="1"/>
</dbReference>
<sequence length="139" mass="15914">MDLQELLETFELVDQWDERYRILIDLGRSLPEFPAEARTEDNRVEGCTSNVWLIHETTDDEPPRHIFRADSDAFIVKGLIAIVLMAYSGRTQEEISSTNIRDIFSQLGLEQNLSPNRRDGFYAMVGRIHELSGAQTQTA</sequence>